<sequence>MHEDQRGLYGPKYTSQAAEWEGSSRRMIAAGGTSGSPVTPDVINGQCSLALTVPTLFLSKVPSPAHVICNLGSFFNFFTSPFSTLVYLYISLLNIQY</sequence>
<comment type="caution">
    <text evidence="1">The sequence shown here is derived from an EMBL/GenBank/DDBJ whole genome shotgun (WGS) entry which is preliminary data.</text>
</comment>
<proteinExistence type="predicted"/>
<dbReference type="EMBL" id="LHQQ01000251">
    <property type="protein sequence ID" value="KOS38458.1"/>
    <property type="molecule type" value="Genomic_DNA"/>
</dbReference>
<evidence type="ECO:0000313" key="1">
    <source>
        <dbReference type="EMBL" id="KOS38458.1"/>
    </source>
</evidence>
<evidence type="ECO:0000313" key="2">
    <source>
        <dbReference type="Proteomes" id="UP000037696"/>
    </source>
</evidence>
<keyword evidence="2" id="KW-1185">Reference proteome</keyword>
<gene>
    <name evidence="1" type="ORF">ACN38_g10706</name>
</gene>
<protein>
    <submittedName>
        <fullName evidence="1">Uncharacterized protein</fullName>
    </submittedName>
</protein>
<reference evidence="1 2" key="1">
    <citation type="submission" date="2015-08" db="EMBL/GenBank/DDBJ databases">
        <title>Genome sequencing of Penicillium nordicum.</title>
        <authorList>
            <person name="Nguyen H.D."/>
            <person name="Seifert K.A."/>
        </authorList>
    </citation>
    <scope>NUCLEOTIDE SEQUENCE [LARGE SCALE GENOMIC DNA]</scope>
    <source>
        <strain evidence="1 2">DAOMC 185683</strain>
    </source>
</reference>
<organism evidence="1 2">
    <name type="scientific">Penicillium nordicum</name>
    <dbReference type="NCBI Taxonomy" id="229535"/>
    <lineage>
        <taxon>Eukaryota</taxon>
        <taxon>Fungi</taxon>
        <taxon>Dikarya</taxon>
        <taxon>Ascomycota</taxon>
        <taxon>Pezizomycotina</taxon>
        <taxon>Eurotiomycetes</taxon>
        <taxon>Eurotiomycetidae</taxon>
        <taxon>Eurotiales</taxon>
        <taxon>Aspergillaceae</taxon>
        <taxon>Penicillium</taxon>
    </lineage>
</organism>
<dbReference type="Proteomes" id="UP000037696">
    <property type="component" value="Unassembled WGS sequence"/>
</dbReference>
<dbReference type="AlphaFoldDB" id="A0A0M8NTJ6"/>
<name>A0A0M8NTJ6_9EURO</name>
<accession>A0A0M8NTJ6</accession>